<reference evidence="3 4" key="1">
    <citation type="journal article" date="2010" name="Nature">
        <title>Genome sequencing and analysis of the model grass Brachypodium distachyon.</title>
        <authorList>
            <consortium name="International Brachypodium Initiative"/>
        </authorList>
    </citation>
    <scope>NUCLEOTIDE SEQUENCE [LARGE SCALE GENOMIC DNA]</scope>
    <source>
        <strain evidence="3 4">Bd21</strain>
    </source>
</reference>
<dbReference type="EMBL" id="CM000883">
    <property type="protein sequence ID" value="KQJ88313.1"/>
    <property type="molecule type" value="Genomic_DNA"/>
</dbReference>
<accession>I1ILB9</accession>
<organism evidence="3">
    <name type="scientific">Brachypodium distachyon</name>
    <name type="common">Purple false brome</name>
    <name type="synonym">Trachynia distachya</name>
    <dbReference type="NCBI Taxonomy" id="15368"/>
    <lineage>
        <taxon>Eukaryota</taxon>
        <taxon>Viridiplantae</taxon>
        <taxon>Streptophyta</taxon>
        <taxon>Embryophyta</taxon>
        <taxon>Tracheophyta</taxon>
        <taxon>Spermatophyta</taxon>
        <taxon>Magnoliopsida</taxon>
        <taxon>Liliopsida</taxon>
        <taxon>Poales</taxon>
        <taxon>Poaceae</taxon>
        <taxon>BOP clade</taxon>
        <taxon>Pooideae</taxon>
        <taxon>Stipodae</taxon>
        <taxon>Brachypodieae</taxon>
        <taxon>Brachypodium</taxon>
    </lineage>
</organism>
<dbReference type="HOGENOM" id="CLU_020188_0_2_1"/>
<name>I1ILB9_BRADI</name>
<dbReference type="Gramene" id="KQJ88313">
    <property type="protein sequence ID" value="KQJ88313"/>
    <property type="gene ID" value="BRADI_4g16970v3"/>
</dbReference>
<dbReference type="AlphaFoldDB" id="I1ILB9"/>
<reference evidence="4" key="3">
    <citation type="submission" date="2018-08" db="UniProtKB">
        <authorList>
            <consortium name="EnsemblPlants"/>
        </authorList>
    </citation>
    <scope>IDENTIFICATION</scope>
    <source>
        <strain evidence="4">cv. Bd21</strain>
    </source>
</reference>
<dbReference type="EnsemblPlants" id="KQJ88313">
    <property type="protein sequence ID" value="KQJ88313"/>
    <property type="gene ID" value="BRADI_4g16970v3"/>
</dbReference>
<dbReference type="ExpressionAtlas" id="I1ILB9">
    <property type="expression patterns" value="baseline and differential"/>
</dbReference>
<evidence type="ECO:0000313" key="4">
    <source>
        <dbReference type="EnsemblPlants" id="KQJ88313"/>
    </source>
</evidence>
<evidence type="ECO:0000256" key="2">
    <source>
        <dbReference type="SAM" id="Phobius"/>
    </source>
</evidence>
<dbReference type="eggNOG" id="ENOG502QR4P">
    <property type="taxonomic scope" value="Eukaryota"/>
</dbReference>
<dbReference type="Pfam" id="PF03140">
    <property type="entry name" value="DUF247"/>
    <property type="match status" value="1"/>
</dbReference>
<feature type="compositionally biased region" description="Low complexity" evidence="1">
    <location>
        <begin position="1"/>
        <end position="16"/>
    </location>
</feature>
<feature type="region of interest" description="Disordered" evidence="1">
    <location>
        <begin position="1"/>
        <end position="49"/>
    </location>
</feature>
<proteinExistence type="predicted"/>
<keyword evidence="2" id="KW-1133">Transmembrane helix</keyword>
<reference evidence="3" key="2">
    <citation type="submission" date="2017-06" db="EMBL/GenBank/DDBJ databases">
        <title>WGS assembly of Brachypodium distachyon.</title>
        <authorList>
            <consortium name="The International Brachypodium Initiative"/>
            <person name="Lucas S."/>
            <person name="Harmon-Smith M."/>
            <person name="Lail K."/>
            <person name="Tice H."/>
            <person name="Grimwood J."/>
            <person name="Bruce D."/>
            <person name="Barry K."/>
            <person name="Shu S."/>
            <person name="Lindquist E."/>
            <person name="Wang M."/>
            <person name="Pitluck S."/>
            <person name="Vogel J.P."/>
            <person name="Garvin D.F."/>
            <person name="Mockler T.C."/>
            <person name="Schmutz J."/>
            <person name="Rokhsar D."/>
            <person name="Bevan M.W."/>
        </authorList>
    </citation>
    <scope>NUCLEOTIDE SEQUENCE</scope>
    <source>
        <strain evidence="3">Bd21</strain>
    </source>
</reference>
<dbReference type="OMA" id="HRTIHIM"/>
<keyword evidence="5" id="KW-1185">Reference proteome</keyword>
<dbReference type="OrthoDB" id="591587at2759"/>
<dbReference type="PANTHER" id="PTHR31170:SF18">
    <property type="entry name" value="(WILD MALAYSIAN BANANA) HYPOTHETICAL PROTEIN"/>
    <property type="match status" value="1"/>
</dbReference>
<keyword evidence="2" id="KW-0812">Transmembrane</keyword>
<evidence type="ECO:0000313" key="3">
    <source>
        <dbReference type="EMBL" id="KQJ88313.1"/>
    </source>
</evidence>
<dbReference type="STRING" id="15368.I1ILB9"/>
<dbReference type="KEGG" id="bdi:100825550"/>
<dbReference type="InterPro" id="IPR004158">
    <property type="entry name" value="DUF247_pln"/>
</dbReference>
<protein>
    <submittedName>
        <fullName evidence="3 4">Uncharacterized protein</fullName>
    </submittedName>
</protein>
<evidence type="ECO:0000313" key="5">
    <source>
        <dbReference type="Proteomes" id="UP000008810"/>
    </source>
</evidence>
<sequence length="480" mass="54267">MGEASLTSSRSMSQRSVEYHPLMEEEEGLSPAAAAAADDDSSRVCSRSNSSSWVVEMEKKIGDMNSEPAVEMARWKRHSIYRVPERIKNLHNSKAYQPELVSLGPFHHGDPELLPMEEHKRRAVVHLVKRSGKPLRDFICAVAEVAPQLQEAYKDLAGEWRGAGEKRERFVELMVTDGCFLVEAMRMDALRGKVEGDYAPNDPVFSKYGYLYLWNYIQSDMVVVENQLPLLLLQRLLVVLDHDRYQNASGVTRLVLDSLCPWRRHLVAINHLGLHPLDILHTSLTHGDHHDRTGSTAYVMPSAMEIYEAGIHFKVSDTDSLLGVSFERGVLSMPAIRVDDRTEKKFLNLMAFERLHPGAGNDVTAYVIFMDNIISSAKDVALLRSKNIIECGLGSDEEVAKLLNNTLNKGGVMSPSSRLHDVQRQVKAHCGMRWNRWRANFFQRYLRNPWVFISLVAAIVLLVATLLQTVYTVLPFYKPA</sequence>
<evidence type="ECO:0000256" key="1">
    <source>
        <dbReference type="SAM" id="MobiDB-lite"/>
    </source>
</evidence>
<dbReference type="PANTHER" id="PTHR31170">
    <property type="entry name" value="BNAC04G53230D PROTEIN"/>
    <property type="match status" value="1"/>
</dbReference>
<feature type="transmembrane region" description="Helical" evidence="2">
    <location>
        <begin position="450"/>
        <end position="474"/>
    </location>
</feature>
<dbReference type="RefSeq" id="XP_003577499.1">
    <property type="nucleotide sequence ID" value="XM_003577451.4"/>
</dbReference>
<gene>
    <name evidence="4" type="primary">LOC100825550</name>
    <name evidence="3" type="ORF">BRADI_4g16970v3</name>
</gene>
<dbReference type="GeneID" id="100825550"/>
<keyword evidence="2" id="KW-0472">Membrane</keyword>
<dbReference type="Proteomes" id="UP000008810">
    <property type="component" value="Chromosome 4"/>
</dbReference>